<protein>
    <submittedName>
        <fullName evidence="2">DDE_5 domain-containing protein</fullName>
    </submittedName>
</protein>
<dbReference type="Proteomes" id="UP000035642">
    <property type="component" value="Unassembled WGS sequence"/>
</dbReference>
<dbReference type="AlphaFoldDB" id="A0A158P5U2"/>
<accession>A0A158P5U2</accession>
<reference evidence="1" key="1">
    <citation type="submission" date="2012-09" db="EMBL/GenBank/DDBJ databases">
        <authorList>
            <person name="Martin A.A."/>
        </authorList>
    </citation>
    <scope>NUCLEOTIDE SEQUENCE</scope>
</reference>
<reference evidence="2" key="2">
    <citation type="submission" date="2016-04" db="UniProtKB">
        <authorList>
            <consortium name="WormBaseParasite"/>
        </authorList>
    </citation>
    <scope>IDENTIFICATION</scope>
</reference>
<proteinExistence type="predicted"/>
<evidence type="ECO:0000313" key="1">
    <source>
        <dbReference type="Proteomes" id="UP000035642"/>
    </source>
</evidence>
<evidence type="ECO:0000313" key="2">
    <source>
        <dbReference type="WBParaSite" id="ACAC_0000019301-mRNA-1"/>
    </source>
</evidence>
<keyword evidence="1" id="KW-1185">Reference proteome</keyword>
<name>A0A158P5U2_ANGCA</name>
<organism evidence="1 2">
    <name type="scientific">Angiostrongylus cantonensis</name>
    <name type="common">Rat lungworm</name>
    <dbReference type="NCBI Taxonomy" id="6313"/>
    <lineage>
        <taxon>Eukaryota</taxon>
        <taxon>Metazoa</taxon>
        <taxon>Ecdysozoa</taxon>
        <taxon>Nematoda</taxon>
        <taxon>Chromadorea</taxon>
        <taxon>Rhabditida</taxon>
        <taxon>Rhabditina</taxon>
        <taxon>Rhabditomorpha</taxon>
        <taxon>Strongyloidea</taxon>
        <taxon>Metastrongylidae</taxon>
        <taxon>Angiostrongylus</taxon>
    </lineage>
</organism>
<dbReference type="STRING" id="6313.A0A158P5U2"/>
<sequence>MRTKGKESGYDTSAFDHKQNLVSLMRMISAQFGSRLAGILVDARFVRHTVEQLEKFDDSSIAHVIKQNSEESSKKQRLPLHWHPRNASRTPSAKRMSHLCFCYDVPINASPSSHLNRPRPRVAWRGGERSQGNTLPCFHVPESRGSGYLDINCIGLGSIIRAAALPSWSNDGTLSMENLIATISSHYSDRKFPTRKIF</sequence>
<dbReference type="WBParaSite" id="ACAC_0000019301-mRNA-1">
    <property type="protein sequence ID" value="ACAC_0000019301-mRNA-1"/>
    <property type="gene ID" value="ACAC_0000019301"/>
</dbReference>